<dbReference type="AlphaFoldDB" id="M2N8N2"/>
<dbReference type="GeneID" id="19107798"/>
<dbReference type="KEGG" id="bcom:BAUCODRAFT_123663"/>
<gene>
    <name evidence="1" type="ORF">BAUCODRAFT_123663</name>
</gene>
<evidence type="ECO:0000313" key="1">
    <source>
        <dbReference type="EMBL" id="EMC95195.1"/>
    </source>
</evidence>
<protein>
    <submittedName>
        <fullName evidence="1">Uncharacterized protein</fullName>
    </submittedName>
</protein>
<dbReference type="Proteomes" id="UP000011761">
    <property type="component" value="Unassembled WGS sequence"/>
</dbReference>
<reference evidence="1 2" key="1">
    <citation type="journal article" date="2012" name="PLoS Pathog.">
        <title>Diverse lifestyles and strategies of plant pathogenesis encoded in the genomes of eighteen Dothideomycetes fungi.</title>
        <authorList>
            <person name="Ohm R.A."/>
            <person name="Feau N."/>
            <person name="Henrissat B."/>
            <person name="Schoch C.L."/>
            <person name="Horwitz B.A."/>
            <person name="Barry K.W."/>
            <person name="Condon B.J."/>
            <person name="Copeland A.C."/>
            <person name="Dhillon B."/>
            <person name="Glaser F."/>
            <person name="Hesse C.N."/>
            <person name="Kosti I."/>
            <person name="LaButti K."/>
            <person name="Lindquist E.A."/>
            <person name="Lucas S."/>
            <person name="Salamov A.A."/>
            <person name="Bradshaw R.E."/>
            <person name="Ciuffetti L."/>
            <person name="Hamelin R.C."/>
            <person name="Kema G.H.J."/>
            <person name="Lawrence C."/>
            <person name="Scott J.A."/>
            <person name="Spatafora J.W."/>
            <person name="Turgeon B.G."/>
            <person name="de Wit P.J.G.M."/>
            <person name="Zhong S."/>
            <person name="Goodwin S.B."/>
            <person name="Grigoriev I.V."/>
        </authorList>
    </citation>
    <scope>NUCLEOTIDE SEQUENCE [LARGE SCALE GENOMIC DNA]</scope>
    <source>
        <strain evidence="1 2">UAMH 10762</strain>
    </source>
</reference>
<accession>M2N8N2</accession>
<evidence type="ECO:0000313" key="2">
    <source>
        <dbReference type="Proteomes" id="UP000011761"/>
    </source>
</evidence>
<dbReference type="RefSeq" id="XP_007677766.1">
    <property type="nucleotide sequence ID" value="XM_007679576.1"/>
</dbReference>
<sequence>MIGGKVLDSVYDLMVGSSDGVQGKGSGDECFGYDSAFLAAVALVRVHRAYGRVLL</sequence>
<dbReference type="EMBL" id="KB445557">
    <property type="protein sequence ID" value="EMC95195.1"/>
    <property type="molecule type" value="Genomic_DNA"/>
</dbReference>
<organism evidence="1 2">
    <name type="scientific">Baudoinia panamericana (strain UAMH 10762)</name>
    <name type="common">Angels' share fungus</name>
    <name type="synonym">Baudoinia compniacensis (strain UAMH 10762)</name>
    <dbReference type="NCBI Taxonomy" id="717646"/>
    <lineage>
        <taxon>Eukaryota</taxon>
        <taxon>Fungi</taxon>
        <taxon>Dikarya</taxon>
        <taxon>Ascomycota</taxon>
        <taxon>Pezizomycotina</taxon>
        <taxon>Dothideomycetes</taxon>
        <taxon>Dothideomycetidae</taxon>
        <taxon>Mycosphaerellales</taxon>
        <taxon>Teratosphaeriaceae</taxon>
        <taxon>Baudoinia</taxon>
    </lineage>
</organism>
<dbReference type="HOGENOM" id="CLU_3031995_0_0_1"/>
<name>M2N8N2_BAUPA</name>
<keyword evidence="2" id="KW-1185">Reference proteome</keyword>
<proteinExistence type="predicted"/>